<sequence length="170" mass="19036">MVVLWFVKFATRNKLTKTPSRHKAARVLYKGAQIAMASLQPNQTLYVNNLNDRITKQDLKLALYAFFSTHGTVLDIVCLKTPKMRGQAHIVFRDILSATDALKAGQGVEMLGKPMRVAYARGVSDYIKKLEGTYVMPLPDRAMDDSDDEGGETDAPRGTKRSRDAEEEEE</sequence>
<dbReference type="EMBL" id="MCFI01000011">
    <property type="protein sequence ID" value="ORY81352.1"/>
    <property type="molecule type" value="Genomic_DNA"/>
</dbReference>
<dbReference type="GO" id="GO:0097157">
    <property type="term" value="F:pre-mRNA intronic binding"/>
    <property type="evidence" value="ECO:0007669"/>
    <property type="project" value="TreeGrafter"/>
</dbReference>
<comment type="caution">
    <text evidence="5">The sequence shown here is derived from an EMBL/GenBank/DDBJ whole genome shotgun (WGS) entry which is preliminary data.</text>
</comment>
<dbReference type="CDD" id="cd12246">
    <property type="entry name" value="RRM1_U1A_like"/>
    <property type="match status" value="1"/>
</dbReference>
<dbReference type="Pfam" id="PF00076">
    <property type="entry name" value="RRM_1"/>
    <property type="match status" value="1"/>
</dbReference>
<dbReference type="Gene3D" id="3.30.70.330">
    <property type="match status" value="1"/>
</dbReference>
<dbReference type="SMART" id="SM00360">
    <property type="entry name" value="RRM"/>
    <property type="match status" value="1"/>
</dbReference>
<feature type="domain" description="RRM" evidence="4">
    <location>
        <begin position="43"/>
        <end position="122"/>
    </location>
</feature>
<dbReference type="SUPFAM" id="SSF54928">
    <property type="entry name" value="RNA-binding domain, RBD"/>
    <property type="match status" value="1"/>
</dbReference>
<dbReference type="GeneID" id="63786032"/>
<organism evidence="5 6">
    <name type="scientific">Protomyces lactucae-debilis</name>
    <dbReference type="NCBI Taxonomy" id="2754530"/>
    <lineage>
        <taxon>Eukaryota</taxon>
        <taxon>Fungi</taxon>
        <taxon>Dikarya</taxon>
        <taxon>Ascomycota</taxon>
        <taxon>Taphrinomycotina</taxon>
        <taxon>Taphrinomycetes</taxon>
        <taxon>Taphrinales</taxon>
        <taxon>Protomycetaceae</taxon>
        <taxon>Protomyces</taxon>
    </lineage>
</organism>
<evidence type="ECO:0000256" key="1">
    <source>
        <dbReference type="ARBA" id="ARBA00022884"/>
    </source>
</evidence>
<keyword evidence="6" id="KW-1185">Reference proteome</keyword>
<evidence type="ECO:0000313" key="6">
    <source>
        <dbReference type="Proteomes" id="UP000193685"/>
    </source>
</evidence>
<evidence type="ECO:0000256" key="2">
    <source>
        <dbReference type="PROSITE-ProRule" id="PRU00176"/>
    </source>
</evidence>
<dbReference type="GO" id="GO:0030626">
    <property type="term" value="F:U12 snRNA binding"/>
    <property type="evidence" value="ECO:0007669"/>
    <property type="project" value="TreeGrafter"/>
</dbReference>
<accession>A0A1Y2FBQ2</accession>
<keyword evidence="1 2" id="KW-0694">RNA-binding</keyword>
<evidence type="ECO:0000313" key="5">
    <source>
        <dbReference type="EMBL" id="ORY81352.1"/>
    </source>
</evidence>
<dbReference type="RefSeq" id="XP_040724728.1">
    <property type="nucleotide sequence ID" value="XM_040869433.1"/>
</dbReference>
<dbReference type="PROSITE" id="PS50102">
    <property type="entry name" value="RRM"/>
    <property type="match status" value="1"/>
</dbReference>
<feature type="region of interest" description="Disordered" evidence="3">
    <location>
        <begin position="138"/>
        <end position="170"/>
    </location>
</feature>
<dbReference type="InterPro" id="IPR012677">
    <property type="entry name" value="Nucleotide-bd_a/b_plait_sf"/>
</dbReference>
<dbReference type="FunFam" id="3.30.70.330:FF:000039">
    <property type="entry name" value="U1 small nuclear ribonucleoprotein A"/>
    <property type="match status" value="1"/>
</dbReference>
<gene>
    <name evidence="5" type="ORF">BCR37DRAFT_380157</name>
</gene>
<dbReference type="PANTHER" id="PTHR16105:SF0">
    <property type="entry name" value="RNA-BINDING REGION-CONTAINING PROTEIN 3"/>
    <property type="match status" value="1"/>
</dbReference>
<dbReference type="InterPro" id="IPR045164">
    <property type="entry name" value="RBM41/RNPC3"/>
</dbReference>
<dbReference type="Proteomes" id="UP000193685">
    <property type="component" value="Unassembled WGS sequence"/>
</dbReference>
<dbReference type="OrthoDB" id="277802at2759"/>
<evidence type="ECO:0000256" key="3">
    <source>
        <dbReference type="SAM" id="MobiDB-lite"/>
    </source>
</evidence>
<dbReference type="GO" id="GO:0000398">
    <property type="term" value="P:mRNA splicing, via spliceosome"/>
    <property type="evidence" value="ECO:0007669"/>
    <property type="project" value="TreeGrafter"/>
</dbReference>
<name>A0A1Y2FBQ2_PROLT</name>
<evidence type="ECO:0000259" key="4">
    <source>
        <dbReference type="PROSITE" id="PS50102"/>
    </source>
</evidence>
<dbReference type="STRING" id="56484.A0A1Y2FBQ2"/>
<dbReference type="PANTHER" id="PTHR16105">
    <property type="entry name" value="RNA-BINDING REGION-CONTAINING PROTEIN 3"/>
    <property type="match status" value="1"/>
</dbReference>
<dbReference type="InterPro" id="IPR000504">
    <property type="entry name" value="RRM_dom"/>
</dbReference>
<proteinExistence type="predicted"/>
<reference evidence="5 6" key="1">
    <citation type="submission" date="2016-07" db="EMBL/GenBank/DDBJ databases">
        <title>Pervasive Adenine N6-methylation of Active Genes in Fungi.</title>
        <authorList>
            <consortium name="DOE Joint Genome Institute"/>
            <person name="Mondo S.J."/>
            <person name="Dannebaum R.O."/>
            <person name="Kuo R.C."/>
            <person name="Labutti K."/>
            <person name="Haridas S."/>
            <person name="Kuo A."/>
            <person name="Salamov A."/>
            <person name="Ahrendt S.R."/>
            <person name="Lipzen A."/>
            <person name="Sullivan W."/>
            <person name="Andreopoulos W.B."/>
            <person name="Clum A."/>
            <person name="Lindquist E."/>
            <person name="Daum C."/>
            <person name="Ramamoorthy G.K."/>
            <person name="Gryganskyi A."/>
            <person name="Culley D."/>
            <person name="Magnuson J.K."/>
            <person name="James T.Y."/>
            <person name="O'Malley M.A."/>
            <person name="Stajich J.E."/>
            <person name="Spatafora J.W."/>
            <person name="Visel A."/>
            <person name="Grigoriev I.V."/>
        </authorList>
    </citation>
    <scope>NUCLEOTIDE SEQUENCE [LARGE SCALE GENOMIC DNA]</scope>
    <source>
        <strain evidence="5 6">12-1054</strain>
    </source>
</reference>
<dbReference type="AlphaFoldDB" id="A0A1Y2FBQ2"/>
<feature type="compositionally biased region" description="Basic and acidic residues" evidence="3">
    <location>
        <begin position="154"/>
        <end position="164"/>
    </location>
</feature>
<dbReference type="InterPro" id="IPR035979">
    <property type="entry name" value="RBD_domain_sf"/>
</dbReference>
<protein>
    <recommendedName>
        <fullName evidence="4">RRM domain-containing protein</fullName>
    </recommendedName>
</protein>